<sequence length="64" mass="5930">MKSLRTPLFTAVLVAGGVLTACGSDDGAAPETTVAGTTPAATSAVPATGSATGAPVDARGAAEA</sequence>
<gene>
    <name evidence="3" type="ORF">DIW82_09300</name>
</gene>
<protein>
    <submittedName>
        <fullName evidence="3">Glucose sorbosone dehydrogenase</fullName>
    </submittedName>
</protein>
<name>A0A3D4T108_9CORY</name>
<dbReference type="PROSITE" id="PS51257">
    <property type="entry name" value="PROKAR_LIPOPROTEIN"/>
    <property type="match status" value="1"/>
</dbReference>
<feature type="region of interest" description="Disordered" evidence="1">
    <location>
        <begin position="24"/>
        <end position="64"/>
    </location>
</feature>
<evidence type="ECO:0000313" key="4">
    <source>
        <dbReference type="Proteomes" id="UP000261739"/>
    </source>
</evidence>
<feature type="chain" id="PRO_5039342298" evidence="2">
    <location>
        <begin position="24"/>
        <end position="64"/>
    </location>
</feature>
<accession>A0A3D4T108</accession>
<evidence type="ECO:0000256" key="1">
    <source>
        <dbReference type="SAM" id="MobiDB-lite"/>
    </source>
</evidence>
<dbReference type="EMBL" id="DQID01000239">
    <property type="protein sequence ID" value="HCT14957.1"/>
    <property type="molecule type" value="Genomic_DNA"/>
</dbReference>
<keyword evidence="2" id="KW-0732">Signal</keyword>
<reference evidence="3 4" key="1">
    <citation type="journal article" date="2018" name="Nat. Biotechnol.">
        <title>A standardized bacterial taxonomy based on genome phylogeny substantially revises the tree of life.</title>
        <authorList>
            <person name="Parks D.H."/>
            <person name="Chuvochina M."/>
            <person name="Waite D.W."/>
            <person name="Rinke C."/>
            <person name="Skarshewski A."/>
            <person name="Chaumeil P.A."/>
            <person name="Hugenholtz P."/>
        </authorList>
    </citation>
    <scope>NUCLEOTIDE SEQUENCE [LARGE SCALE GENOMIC DNA]</scope>
    <source>
        <strain evidence="3">UBA11247</strain>
    </source>
</reference>
<dbReference type="STRING" id="863239.GCA_000213935_02541"/>
<evidence type="ECO:0000256" key="2">
    <source>
        <dbReference type="SAM" id="SignalP"/>
    </source>
</evidence>
<proteinExistence type="predicted"/>
<feature type="non-terminal residue" evidence="3">
    <location>
        <position position="64"/>
    </location>
</feature>
<feature type="signal peptide" evidence="2">
    <location>
        <begin position="1"/>
        <end position="23"/>
    </location>
</feature>
<organism evidence="3 4">
    <name type="scientific">Corynebacterium nuruki</name>
    <dbReference type="NCBI Taxonomy" id="1032851"/>
    <lineage>
        <taxon>Bacteria</taxon>
        <taxon>Bacillati</taxon>
        <taxon>Actinomycetota</taxon>
        <taxon>Actinomycetes</taxon>
        <taxon>Mycobacteriales</taxon>
        <taxon>Corynebacteriaceae</taxon>
        <taxon>Corynebacterium</taxon>
    </lineage>
</organism>
<evidence type="ECO:0000313" key="3">
    <source>
        <dbReference type="EMBL" id="HCT14957.1"/>
    </source>
</evidence>
<dbReference type="Proteomes" id="UP000261739">
    <property type="component" value="Unassembled WGS sequence"/>
</dbReference>
<feature type="compositionally biased region" description="Low complexity" evidence="1">
    <location>
        <begin position="27"/>
        <end position="55"/>
    </location>
</feature>
<comment type="caution">
    <text evidence="3">The sequence shown here is derived from an EMBL/GenBank/DDBJ whole genome shotgun (WGS) entry which is preliminary data.</text>
</comment>
<dbReference type="AlphaFoldDB" id="A0A3D4T108"/>